<keyword evidence="2" id="KW-1185">Reference proteome</keyword>
<dbReference type="InParanoid" id="C5L3Y3"/>
<proteinExistence type="predicted"/>
<organism evidence="2">
    <name type="scientific">Perkinsus marinus (strain ATCC 50983 / TXsc)</name>
    <dbReference type="NCBI Taxonomy" id="423536"/>
    <lineage>
        <taxon>Eukaryota</taxon>
        <taxon>Sar</taxon>
        <taxon>Alveolata</taxon>
        <taxon>Perkinsozoa</taxon>
        <taxon>Perkinsea</taxon>
        <taxon>Perkinsida</taxon>
        <taxon>Perkinsidae</taxon>
        <taxon>Perkinsus</taxon>
    </lineage>
</organism>
<dbReference type="GeneID" id="9042779"/>
<dbReference type="OrthoDB" id="411507at2759"/>
<dbReference type="EMBL" id="GG678922">
    <property type="protein sequence ID" value="EER08712.1"/>
    <property type="molecule type" value="Genomic_DNA"/>
</dbReference>
<sequence>MTNPELSTAIHSYKHAVLAYLNFDYWAKIVPVAEKALKTPHRDTGESLTAGLLAVDFLTWSRQVQRGKEMLATVERVADETGQAYPEYISNLLKAYQSCIKATDYEKAYGYFYRSWATGPHHEDLFALKRAQVMALKCGRSDLIHEAIAELYKTHSFSLSTIPFMAGMVSFGLEQAGDYSGAERFIVYISK</sequence>
<evidence type="ECO:0000313" key="1">
    <source>
        <dbReference type="EMBL" id="EER08712.1"/>
    </source>
</evidence>
<evidence type="ECO:0000313" key="2">
    <source>
        <dbReference type="Proteomes" id="UP000007800"/>
    </source>
</evidence>
<accession>C5L3Y3</accession>
<gene>
    <name evidence="1" type="ORF">Pmar_PMAR017770</name>
</gene>
<protein>
    <submittedName>
        <fullName evidence="1">Uncharacterized protein</fullName>
    </submittedName>
</protein>
<dbReference type="Proteomes" id="UP000007800">
    <property type="component" value="Unassembled WGS sequence"/>
</dbReference>
<reference evidence="1 2" key="1">
    <citation type="submission" date="2008-07" db="EMBL/GenBank/DDBJ databases">
        <authorList>
            <person name="El-Sayed N."/>
            <person name="Caler E."/>
            <person name="Inman J."/>
            <person name="Amedeo P."/>
            <person name="Hass B."/>
            <person name="Wortman J."/>
        </authorList>
    </citation>
    <scope>NUCLEOTIDE SEQUENCE [LARGE SCALE GENOMIC DNA]</scope>
    <source>
        <strain evidence="2">ATCC 50983 / TXsc</strain>
    </source>
</reference>
<dbReference type="OMA" id="AVKIPHA"/>
<name>C5L3Y3_PERM5</name>
<dbReference type="AlphaFoldDB" id="C5L3Y3"/>
<dbReference type="RefSeq" id="XP_002776896.1">
    <property type="nucleotide sequence ID" value="XM_002776850.1"/>
</dbReference>